<comment type="caution">
    <text evidence="1">The sequence shown here is derived from an EMBL/GenBank/DDBJ whole genome shotgun (WGS) entry which is preliminary data.</text>
</comment>
<sequence>MNQPHSSFFYFKATNNAWDAERDFKARVGSVEEFEAYYHFYATELDELQRKHNFVTRFNATDELESHYNFFAQWLVHDKQYDFTGIIAPLEMEIEYEDEADMIATVRTVDLTKISQASRRTVNETVVNNLIELLSSNEKSACVETFTTSDTKQDTEIEIAKTINAEFDVAHHVALDVKETGITPINKDAVIGEIWNIEHEKSFELAIDNSFEIFMQKSLSVNLESVEILRKISCPIAEIGKLESAYVPTNKLAVVDLLFESNKVQDVQTEIEDTYAVDAAAIDAGIEKIHLADMLEEKIAELEKLCVGETRVVRNTYVEYSERATSKIARLSTLENGTSADSVIVKNTVVESHVVANTEVARYIDVEREAIADMSQEKITDVDESVGGVVEAVYDAEKENANLGISVAKHSIGIEGHHLSESNPALNAELETPTKMDSEIIHTVDLGAFADGKRFESVDAVMQQFVDSAKVQNMSTEIEDTYAVDAAAIDMDVEESHLANRLDKSIGIIEGFHNGKSHVVKNGEIEQQANGNVEVNSHADVERQIGIDIGKTILPANIERQLGVDRGTAIELAEISDLIRVDSETTVQSGISKLFNSDKSKITMDTDIEDVHKIDPAISFMGDIEISHHAKKRLTEIVADIEEFLNSQLDAGDLEAEIENSIHSDLIHQHMARIEYGIHAIKLQQYIADLDELLKGELPEKTERDKIIWLIMGRPSWIHQYWQRTTR</sequence>
<evidence type="ECO:0000313" key="1">
    <source>
        <dbReference type="EMBL" id="MFC5587544.1"/>
    </source>
</evidence>
<evidence type="ECO:0000313" key="2">
    <source>
        <dbReference type="Proteomes" id="UP001596109"/>
    </source>
</evidence>
<protein>
    <submittedName>
        <fullName evidence="1">Uncharacterized protein</fullName>
    </submittedName>
</protein>
<proteinExistence type="predicted"/>
<reference evidence="2" key="1">
    <citation type="journal article" date="2019" name="Int. J. Syst. Evol. Microbiol.">
        <title>The Global Catalogue of Microorganisms (GCM) 10K type strain sequencing project: providing services to taxonomists for standard genome sequencing and annotation.</title>
        <authorList>
            <consortium name="The Broad Institute Genomics Platform"/>
            <consortium name="The Broad Institute Genome Sequencing Center for Infectious Disease"/>
            <person name="Wu L."/>
            <person name="Ma J."/>
        </authorList>
    </citation>
    <scope>NUCLEOTIDE SEQUENCE [LARGE SCALE GENOMIC DNA]</scope>
    <source>
        <strain evidence="2">CGMCC 4.1434</strain>
    </source>
</reference>
<keyword evidence="2" id="KW-1185">Reference proteome</keyword>
<name>A0ABW0TF86_9BACL</name>
<accession>A0ABW0TF86</accession>
<dbReference type="EMBL" id="JBHSNO010000001">
    <property type="protein sequence ID" value="MFC5587544.1"/>
    <property type="molecule type" value="Genomic_DNA"/>
</dbReference>
<dbReference type="Proteomes" id="UP001596109">
    <property type="component" value="Unassembled WGS sequence"/>
</dbReference>
<gene>
    <name evidence="1" type="ORF">ACFPRA_01305</name>
</gene>
<organism evidence="1 2">
    <name type="scientific">Sporosarcina soli</name>
    <dbReference type="NCBI Taxonomy" id="334736"/>
    <lineage>
        <taxon>Bacteria</taxon>
        <taxon>Bacillati</taxon>
        <taxon>Bacillota</taxon>
        <taxon>Bacilli</taxon>
        <taxon>Bacillales</taxon>
        <taxon>Caryophanaceae</taxon>
        <taxon>Sporosarcina</taxon>
    </lineage>
</organism>
<dbReference type="RefSeq" id="WP_381429650.1">
    <property type="nucleotide sequence ID" value="NZ_JBHSNO010000001.1"/>
</dbReference>